<proteinExistence type="predicted"/>
<accession>A0AAV1JJ72</accession>
<dbReference type="AlphaFoldDB" id="A0AAV1JJ72"/>
<dbReference type="Proteomes" id="UP001497472">
    <property type="component" value="Unassembled WGS sequence"/>
</dbReference>
<evidence type="ECO:0000313" key="1">
    <source>
        <dbReference type="EMBL" id="CAK1549372.1"/>
    </source>
</evidence>
<sequence length="80" mass="8895">MVLVANAGLRTRSGTLAHYLTTTCPLARSDYFKPMRDSDIDTRHTASTHALRHARDCSPVPPECDCLPTEPIPPPELFDF</sequence>
<comment type="caution">
    <text evidence="1">The sequence shown here is derived from an EMBL/GenBank/DDBJ whole genome shotgun (WGS) entry which is preliminary data.</text>
</comment>
<gene>
    <name evidence="1" type="ORF">LNINA_LOCUS8676</name>
</gene>
<evidence type="ECO:0000313" key="2">
    <source>
        <dbReference type="Proteomes" id="UP001497472"/>
    </source>
</evidence>
<protein>
    <submittedName>
        <fullName evidence="1">Uncharacterized protein</fullName>
    </submittedName>
</protein>
<reference evidence="1 2" key="1">
    <citation type="submission" date="2023-11" db="EMBL/GenBank/DDBJ databases">
        <authorList>
            <person name="Okamura Y."/>
        </authorList>
    </citation>
    <scope>NUCLEOTIDE SEQUENCE [LARGE SCALE GENOMIC DNA]</scope>
</reference>
<dbReference type="EMBL" id="CAVLEF010000011">
    <property type="protein sequence ID" value="CAK1549372.1"/>
    <property type="molecule type" value="Genomic_DNA"/>
</dbReference>
<name>A0AAV1JJ72_9NEOP</name>
<organism evidence="1 2">
    <name type="scientific">Leptosia nina</name>
    <dbReference type="NCBI Taxonomy" id="320188"/>
    <lineage>
        <taxon>Eukaryota</taxon>
        <taxon>Metazoa</taxon>
        <taxon>Ecdysozoa</taxon>
        <taxon>Arthropoda</taxon>
        <taxon>Hexapoda</taxon>
        <taxon>Insecta</taxon>
        <taxon>Pterygota</taxon>
        <taxon>Neoptera</taxon>
        <taxon>Endopterygota</taxon>
        <taxon>Lepidoptera</taxon>
        <taxon>Glossata</taxon>
        <taxon>Ditrysia</taxon>
        <taxon>Papilionoidea</taxon>
        <taxon>Pieridae</taxon>
        <taxon>Pierinae</taxon>
        <taxon>Leptosia</taxon>
    </lineage>
</organism>
<keyword evidence="2" id="KW-1185">Reference proteome</keyword>